<evidence type="ECO:0000256" key="2">
    <source>
        <dbReference type="ARBA" id="ARBA00022475"/>
    </source>
</evidence>
<dbReference type="InterPro" id="IPR036138">
    <property type="entry name" value="PBP_dimer_sf"/>
</dbReference>
<evidence type="ECO:0000313" key="19">
    <source>
        <dbReference type="EMBL" id="CCD29258.1"/>
    </source>
</evidence>
<dbReference type="GO" id="GO:0000917">
    <property type="term" value="P:division septum assembly"/>
    <property type="evidence" value="ECO:0007669"/>
    <property type="project" value="UniProtKB-KW"/>
</dbReference>
<dbReference type="OrthoDB" id="9789078at2"/>
<comment type="similarity">
    <text evidence="16">Belongs to the transpeptidase family. FtsI subfamily.</text>
</comment>
<keyword evidence="6 16" id="KW-0645">Protease</keyword>
<dbReference type="Gene3D" id="1.10.150.770">
    <property type="match status" value="1"/>
</dbReference>
<evidence type="ECO:0000256" key="4">
    <source>
        <dbReference type="ARBA" id="ARBA00022618"/>
    </source>
</evidence>
<dbReference type="SUPFAM" id="SSF56519">
    <property type="entry name" value="Penicillin binding protein dimerisation domain"/>
    <property type="match status" value="1"/>
</dbReference>
<dbReference type="STRING" id="1070319.CAGGBEG34_220005"/>
<evidence type="ECO:0000256" key="10">
    <source>
        <dbReference type="ARBA" id="ARBA00022984"/>
    </source>
</evidence>
<evidence type="ECO:0000259" key="18">
    <source>
        <dbReference type="Pfam" id="PF03717"/>
    </source>
</evidence>
<keyword evidence="10 16" id="KW-0573">Peptidoglycan synthesis</keyword>
<dbReference type="Pfam" id="PF03717">
    <property type="entry name" value="PBP_dimer"/>
    <property type="match status" value="1"/>
</dbReference>
<evidence type="ECO:0000256" key="8">
    <source>
        <dbReference type="ARBA" id="ARBA00022801"/>
    </source>
</evidence>
<dbReference type="GO" id="GO:0071555">
    <property type="term" value="P:cell wall organization"/>
    <property type="evidence" value="ECO:0007669"/>
    <property type="project" value="UniProtKB-KW"/>
</dbReference>
<dbReference type="PANTHER" id="PTHR30627">
    <property type="entry name" value="PEPTIDOGLYCAN D,D-TRANSPEPTIDASE"/>
    <property type="match status" value="1"/>
</dbReference>
<dbReference type="eggNOG" id="COG0768">
    <property type="taxonomic scope" value="Bacteria"/>
</dbReference>
<keyword evidence="7 16" id="KW-0812">Transmembrane</keyword>
<dbReference type="GO" id="GO:0043093">
    <property type="term" value="P:FtsZ-dependent cytokinesis"/>
    <property type="evidence" value="ECO:0007669"/>
    <property type="project" value="UniProtKB-UniRule"/>
</dbReference>
<dbReference type="InterPro" id="IPR012338">
    <property type="entry name" value="Beta-lactam/transpept-like"/>
</dbReference>
<dbReference type="UniPathway" id="UPA00219"/>
<dbReference type="InterPro" id="IPR005311">
    <property type="entry name" value="PBP_dimer"/>
</dbReference>
<dbReference type="GO" id="GO:0005886">
    <property type="term" value="C:plasma membrane"/>
    <property type="evidence" value="ECO:0007669"/>
    <property type="project" value="UniProtKB-UniRule"/>
</dbReference>
<evidence type="ECO:0000256" key="6">
    <source>
        <dbReference type="ARBA" id="ARBA00022670"/>
    </source>
</evidence>
<organism evidence="19 20">
    <name type="scientific">Candidatus Glomeribacter gigasporarum BEG34</name>
    <dbReference type="NCBI Taxonomy" id="1070319"/>
    <lineage>
        <taxon>Bacteria</taxon>
        <taxon>Pseudomonadati</taxon>
        <taxon>Pseudomonadota</taxon>
        <taxon>Betaproteobacteria</taxon>
        <taxon>Burkholderiales</taxon>
        <taxon>Burkholderiaceae</taxon>
        <taxon>Candidatus Glomeribacter</taxon>
    </lineage>
</organism>
<dbReference type="EC" id="3.4.16.4" evidence="16"/>
<dbReference type="GO" id="GO:0009002">
    <property type="term" value="F:serine-type D-Ala-D-Ala carboxypeptidase activity"/>
    <property type="evidence" value="ECO:0007669"/>
    <property type="project" value="UniProtKB-UniRule"/>
</dbReference>
<evidence type="ECO:0000259" key="17">
    <source>
        <dbReference type="Pfam" id="PF00905"/>
    </source>
</evidence>
<dbReference type="Proteomes" id="UP000054051">
    <property type="component" value="Unassembled WGS sequence"/>
</dbReference>
<keyword evidence="8 16" id="KW-0378">Hydrolase</keyword>
<keyword evidence="2 16" id="KW-1003">Cell membrane</keyword>
<dbReference type="GO" id="GO:0006508">
    <property type="term" value="P:proteolysis"/>
    <property type="evidence" value="ECO:0007669"/>
    <property type="project" value="UniProtKB-KW"/>
</dbReference>
<evidence type="ECO:0000256" key="11">
    <source>
        <dbReference type="ARBA" id="ARBA00022989"/>
    </source>
</evidence>
<keyword evidence="20" id="KW-1185">Reference proteome</keyword>
<protein>
    <recommendedName>
        <fullName evidence="16">Peptidoglycan D,D-transpeptidase FtsI</fullName>
        <ecNumber evidence="16">3.4.16.4</ecNumber>
    </recommendedName>
    <alternativeName>
        <fullName evidence="16">Penicillin-binding protein 3</fullName>
        <shortName evidence="16">PBP-3</shortName>
    </alternativeName>
</protein>
<dbReference type="InterPro" id="IPR001460">
    <property type="entry name" value="PCN-bd_Tpept"/>
</dbReference>
<dbReference type="GO" id="GO:0008360">
    <property type="term" value="P:regulation of cell shape"/>
    <property type="evidence" value="ECO:0007669"/>
    <property type="project" value="UniProtKB-KW"/>
</dbReference>
<keyword evidence="13 16" id="KW-0717">Septation</keyword>
<dbReference type="HAMAP" id="MF_02080">
    <property type="entry name" value="FtsI_transpept"/>
    <property type="match status" value="1"/>
</dbReference>
<keyword evidence="3 16" id="KW-0997">Cell inner membrane</keyword>
<gene>
    <name evidence="19" type="primary">FtsI</name>
    <name evidence="16" type="synonym">ftsI</name>
    <name evidence="19" type="ORF">CAGGBEG34_220005</name>
</gene>
<dbReference type="GO" id="GO:0008955">
    <property type="term" value="F:peptidoglycan glycosyltransferase activity"/>
    <property type="evidence" value="ECO:0007669"/>
    <property type="project" value="InterPro"/>
</dbReference>
<dbReference type="InterPro" id="IPR050515">
    <property type="entry name" value="Beta-lactam/transpept"/>
</dbReference>
<name>G2J911_9BURK</name>
<comment type="function">
    <text evidence="16">Catalyzes cross-linking of the peptidoglycan cell wall at the division septum.</text>
</comment>
<dbReference type="Gene3D" id="3.30.450.330">
    <property type="match status" value="1"/>
</dbReference>
<keyword evidence="14 16" id="KW-0131">Cell cycle</keyword>
<proteinExistence type="inferred from homology"/>
<comment type="pathway">
    <text evidence="16">Cell wall biogenesis; peptidoglycan biosynthesis.</text>
</comment>
<dbReference type="Gene3D" id="3.90.1310.10">
    <property type="entry name" value="Penicillin-binding protein 2a (Domain 2)"/>
    <property type="match status" value="1"/>
</dbReference>
<dbReference type="Pfam" id="PF00905">
    <property type="entry name" value="Transpeptidase"/>
    <property type="match status" value="1"/>
</dbReference>
<dbReference type="RefSeq" id="WP_006682486.1">
    <property type="nucleotide sequence ID" value="NZ_CAFB01000039.1"/>
</dbReference>
<feature type="domain" description="Penicillin-binding protein transpeptidase" evidence="17">
    <location>
        <begin position="258"/>
        <end position="554"/>
    </location>
</feature>
<evidence type="ECO:0000256" key="15">
    <source>
        <dbReference type="ARBA" id="ARBA00023316"/>
    </source>
</evidence>
<evidence type="ECO:0000256" key="12">
    <source>
        <dbReference type="ARBA" id="ARBA00023136"/>
    </source>
</evidence>
<accession>G2J911</accession>
<keyword evidence="19" id="KW-0328">Glycosyltransferase</keyword>
<dbReference type="PANTHER" id="PTHR30627:SF1">
    <property type="entry name" value="PEPTIDOGLYCAN D,D-TRANSPEPTIDASE FTSI"/>
    <property type="match status" value="1"/>
</dbReference>
<evidence type="ECO:0000256" key="3">
    <source>
        <dbReference type="ARBA" id="ARBA00022519"/>
    </source>
</evidence>
<dbReference type="SUPFAM" id="SSF56601">
    <property type="entry name" value="beta-lactamase/transpeptidase-like"/>
    <property type="match status" value="1"/>
</dbReference>
<evidence type="ECO:0000256" key="16">
    <source>
        <dbReference type="HAMAP-Rule" id="MF_02080"/>
    </source>
</evidence>
<keyword evidence="11 16" id="KW-1133">Transmembrane helix</keyword>
<reference evidence="19 20" key="1">
    <citation type="submission" date="2011-08" db="EMBL/GenBank/DDBJ databases">
        <title>The genome of the obligate endobacterium of an arbuscular mycorrhizal fungus reveals an interphylum network of nutritional interactions.</title>
        <authorList>
            <person name="Ghignone S."/>
            <person name="Salvioli A."/>
            <person name="Anca I."/>
            <person name="Lumini E."/>
            <person name="Ortu G."/>
            <person name="Petiti L."/>
            <person name="Cruveiller S."/>
            <person name="Bianciotto V."/>
            <person name="Piffanelli P."/>
            <person name="Lanfranco L."/>
            <person name="Bonfante P."/>
        </authorList>
    </citation>
    <scope>NUCLEOTIDE SEQUENCE [LARGE SCALE GENOMIC DNA]</scope>
    <source>
        <strain evidence="19 20">BEG34</strain>
    </source>
</reference>
<evidence type="ECO:0000256" key="5">
    <source>
        <dbReference type="ARBA" id="ARBA00022645"/>
    </source>
</evidence>
<comment type="subcellular location">
    <subcellularLocation>
        <location evidence="1">Membrane</location>
    </subcellularLocation>
</comment>
<comment type="catalytic activity">
    <reaction evidence="16">
        <text>Preferential cleavage: (Ac)2-L-Lys-D-Ala-|-D-Ala. Also transpeptidation of peptidyl-alanyl moieties that are N-acyl substituents of D-alanine.</text>
        <dbReference type="EC" id="3.4.16.4"/>
    </reaction>
</comment>
<evidence type="ECO:0000256" key="1">
    <source>
        <dbReference type="ARBA" id="ARBA00004370"/>
    </source>
</evidence>
<keyword evidence="4 16" id="KW-0132">Cell division</keyword>
<keyword evidence="12 16" id="KW-0472">Membrane</keyword>
<keyword evidence="15 16" id="KW-0961">Cell wall biogenesis/degradation</keyword>
<evidence type="ECO:0000313" key="20">
    <source>
        <dbReference type="Proteomes" id="UP000054051"/>
    </source>
</evidence>
<dbReference type="Gene3D" id="3.40.710.10">
    <property type="entry name" value="DD-peptidase/beta-lactamase superfamily"/>
    <property type="match status" value="1"/>
</dbReference>
<dbReference type="GO" id="GO:0009252">
    <property type="term" value="P:peptidoglycan biosynthetic process"/>
    <property type="evidence" value="ECO:0007669"/>
    <property type="project" value="UniProtKB-UniRule"/>
</dbReference>
<keyword evidence="19" id="KW-0808">Transferase</keyword>
<evidence type="ECO:0000256" key="7">
    <source>
        <dbReference type="ARBA" id="ARBA00022692"/>
    </source>
</evidence>
<feature type="domain" description="Penicillin-binding protein dimerisation" evidence="18">
    <location>
        <begin position="70"/>
        <end position="217"/>
    </location>
</feature>
<feature type="active site" description="Acyl-ester intermediate" evidence="16">
    <location>
        <position position="305"/>
    </location>
</feature>
<dbReference type="InterPro" id="IPR037532">
    <property type="entry name" value="FtsI_transpept"/>
</dbReference>
<keyword evidence="5 16" id="KW-0121">Carboxypeptidase</keyword>
<evidence type="ECO:0000256" key="9">
    <source>
        <dbReference type="ARBA" id="ARBA00022960"/>
    </source>
</evidence>
<evidence type="ECO:0000256" key="13">
    <source>
        <dbReference type="ARBA" id="ARBA00023210"/>
    </source>
</evidence>
<dbReference type="GO" id="GO:0008658">
    <property type="term" value="F:penicillin binding"/>
    <property type="evidence" value="ECO:0007669"/>
    <property type="project" value="InterPro"/>
</dbReference>
<evidence type="ECO:0000256" key="14">
    <source>
        <dbReference type="ARBA" id="ARBA00023306"/>
    </source>
</evidence>
<keyword evidence="9 16" id="KW-0133">Cell shape</keyword>
<sequence length="589" mass="64643">MKRSLSQHLSRTARTALSPRLPLWRSKFLVFAFFAAFAALAARAAWIQGLSNDFYQKQGKTRYQRTLELAATRGKILDRNGRMLATSLSARAIWAIPEDVHAATPASKMKALAALLGISPSLLRAKLAQSRRFLYLKRQIPVDVAEQIAALKIPGIYQSKEYRRYYPEGEIAAQLIGFTNVEDEGQEGIELSMQPQLAGLPGSRRVIKDRLGRIVEDVPEMIAPRDGEELSLSIDNRLQYIAYTGLKEAVKRNKAKAGAVVVLDVRTGEVLALANVPTYNPNDRSRLSGEQLRNRALTDTFEPGSITKPIVIARALELRRVTPSTVFHTSPGRYTIDGATITDTHDKGTLTVFGVIQKSSNIGTAKIGLMLKPQEMWDMFSGVGFGQAPHIHFPGAVAGRLRPWKRWRRIEQATMSYGYGVSVSLFQIARAYTVLARDGQLLPVTIFKNDDEPVYGPQIISPRTAQQVRSMLEAVVSPEGTAPLAQIPGYRAGGKTGTAYKYTGRGYDKSKYRASFVGIAPMSAPRIIVAISIDEPRAGQHFGSRVAAPVFARIAGDTLRALNIAPDKPIQSARQKLVVSAQRTPGVAP</sequence>
<comment type="caution">
    <text evidence="19">The sequence shown here is derived from an EMBL/GenBank/DDBJ whole genome shotgun (WGS) entry which is preliminary data.</text>
</comment>
<dbReference type="AlphaFoldDB" id="G2J911"/>
<dbReference type="EMBL" id="CAFB01000039">
    <property type="protein sequence ID" value="CCD29258.1"/>
    <property type="molecule type" value="Genomic_DNA"/>
</dbReference>